<dbReference type="Gene3D" id="3.40.50.150">
    <property type="entry name" value="Vaccinia Virus protein VP39"/>
    <property type="match status" value="1"/>
</dbReference>
<dbReference type="SUPFAM" id="SSF50037">
    <property type="entry name" value="C-terminal domain of transcriptional repressors"/>
    <property type="match status" value="1"/>
</dbReference>
<dbReference type="OrthoDB" id="1956540at2"/>
<dbReference type="InterPro" id="IPR041698">
    <property type="entry name" value="Methyltransf_25"/>
</dbReference>
<dbReference type="EMBL" id="FNGO01000003">
    <property type="protein sequence ID" value="SDL27416.1"/>
    <property type="molecule type" value="Genomic_DNA"/>
</dbReference>
<dbReference type="GO" id="GO:0046914">
    <property type="term" value="F:transition metal ion binding"/>
    <property type="evidence" value="ECO:0007669"/>
    <property type="project" value="InterPro"/>
</dbReference>
<proteinExistence type="predicted"/>
<dbReference type="CDD" id="cd02440">
    <property type="entry name" value="AdoMet_MTases"/>
    <property type="match status" value="1"/>
</dbReference>
<name>A0A1G9IQW4_9FIRM</name>
<keyword evidence="1" id="KW-0408">Iron</keyword>
<feature type="domain" description="Ferrous iron transporter FeoA-like" evidence="2">
    <location>
        <begin position="217"/>
        <end position="285"/>
    </location>
</feature>
<evidence type="ECO:0000313" key="4">
    <source>
        <dbReference type="Proteomes" id="UP000199476"/>
    </source>
</evidence>
<accession>A0A1G9IQW4</accession>
<protein>
    <submittedName>
        <fullName evidence="3">FeoA domain-containing protein</fullName>
    </submittedName>
</protein>
<dbReference type="RefSeq" id="WP_089758168.1">
    <property type="nucleotide sequence ID" value="NZ_FNGO01000003.1"/>
</dbReference>
<dbReference type="Proteomes" id="UP000199476">
    <property type="component" value="Unassembled WGS sequence"/>
</dbReference>
<evidence type="ECO:0000259" key="2">
    <source>
        <dbReference type="SMART" id="SM00899"/>
    </source>
</evidence>
<reference evidence="3 4" key="1">
    <citation type="submission" date="2016-10" db="EMBL/GenBank/DDBJ databases">
        <authorList>
            <person name="de Groot N.N."/>
        </authorList>
    </citation>
    <scope>NUCLEOTIDE SEQUENCE [LARGE SCALE GENOMIC DNA]</scope>
    <source>
        <strain evidence="3 4">SLAS-1</strain>
    </source>
</reference>
<gene>
    <name evidence="3" type="ORF">SAMN04488692_10335</name>
</gene>
<dbReference type="Pfam" id="PF04023">
    <property type="entry name" value="FeoA"/>
    <property type="match status" value="1"/>
</dbReference>
<sequence length="290" mass="32745">MAAEYVMSSFVKKIEDMISSKPALGEKYGEFFYGKMIDKEIELADISPGDKVAHLGCGPFPFTAFELAERGWEVTAVDFDEEALNKARDLSQDYGFDGRINFIQGLCQKIDYSCFDAVWVSYNVRPGRECLARIAETIGESGKIIYRQPRGWLKYFDDRIDAEKLFSESDSDRTGRNGHPGDDIQWRSLSVKQKVGKKSVLIEMSADNSDDREEEVLRLEELPEDCSCRVCSVPDNNLLAPLGVRAGKKLRLKTREKFSGPLVVESEDRKVAVPKKLAQNIEVTYDARAE</sequence>
<dbReference type="InterPro" id="IPR008988">
    <property type="entry name" value="Transcriptional_repressor_C"/>
</dbReference>
<dbReference type="InterPro" id="IPR029063">
    <property type="entry name" value="SAM-dependent_MTases_sf"/>
</dbReference>
<dbReference type="SMART" id="SM00899">
    <property type="entry name" value="FeoA"/>
    <property type="match status" value="1"/>
</dbReference>
<dbReference type="AlphaFoldDB" id="A0A1G9IQW4"/>
<dbReference type="Pfam" id="PF13649">
    <property type="entry name" value="Methyltransf_25"/>
    <property type="match status" value="1"/>
</dbReference>
<dbReference type="InterPro" id="IPR007167">
    <property type="entry name" value="Fe-transptr_FeoA-like"/>
</dbReference>
<dbReference type="InterPro" id="IPR038157">
    <property type="entry name" value="FeoA_core_dom"/>
</dbReference>
<dbReference type="SUPFAM" id="SSF53335">
    <property type="entry name" value="S-adenosyl-L-methionine-dependent methyltransferases"/>
    <property type="match status" value="1"/>
</dbReference>
<dbReference type="STRING" id="321763.SAMN04488692_10335"/>
<keyword evidence="4" id="KW-1185">Reference proteome</keyword>
<evidence type="ECO:0000256" key="1">
    <source>
        <dbReference type="ARBA" id="ARBA00023004"/>
    </source>
</evidence>
<evidence type="ECO:0000313" key="3">
    <source>
        <dbReference type="EMBL" id="SDL27416.1"/>
    </source>
</evidence>
<dbReference type="Gene3D" id="2.30.30.90">
    <property type="match status" value="1"/>
</dbReference>
<organism evidence="3 4">
    <name type="scientific">Halarsenatibacter silvermanii</name>
    <dbReference type="NCBI Taxonomy" id="321763"/>
    <lineage>
        <taxon>Bacteria</taxon>
        <taxon>Bacillati</taxon>
        <taxon>Bacillota</taxon>
        <taxon>Clostridia</taxon>
        <taxon>Halanaerobiales</taxon>
        <taxon>Halarsenatibacteraceae</taxon>
        <taxon>Halarsenatibacter</taxon>
    </lineage>
</organism>